<dbReference type="InterPro" id="IPR051055">
    <property type="entry name" value="PIF1_helicase"/>
</dbReference>
<gene>
    <name evidence="3" type="ORF">SAMN05660772_01845</name>
</gene>
<dbReference type="SUPFAM" id="SSF52540">
    <property type="entry name" value="P-loop containing nucleoside triphosphate hydrolases"/>
    <property type="match status" value="2"/>
</dbReference>
<dbReference type="PANTHER" id="PTHR47642">
    <property type="entry name" value="ATP-DEPENDENT DNA HELICASE"/>
    <property type="match status" value="1"/>
</dbReference>
<dbReference type="RefSeq" id="WP_084256178.1">
    <property type="nucleotide sequence ID" value="NZ_FWWV01000006.1"/>
</dbReference>
<keyword evidence="4" id="KW-1185">Reference proteome</keyword>
<keyword evidence="3" id="KW-0378">Hydrolase</keyword>
<feature type="domain" description="DNA helicase Pif1-like DEAD-box helicase" evidence="2">
    <location>
        <begin position="134"/>
        <end position="337"/>
    </location>
</feature>
<name>A0A1W1UJX2_9PAST</name>
<evidence type="ECO:0000313" key="4">
    <source>
        <dbReference type="Proteomes" id="UP000192408"/>
    </source>
</evidence>
<organism evidence="3 4">
    <name type="scientific">Pasteurella testudinis DSM 23072</name>
    <dbReference type="NCBI Taxonomy" id="1122938"/>
    <lineage>
        <taxon>Bacteria</taxon>
        <taxon>Pseudomonadati</taxon>
        <taxon>Pseudomonadota</taxon>
        <taxon>Gammaproteobacteria</taxon>
        <taxon>Pasteurellales</taxon>
        <taxon>Pasteurellaceae</taxon>
        <taxon>Pasteurella</taxon>
    </lineage>
</organism>
<dbReference type="FunFam" id="3.40.50.300:FF:001498">
    <property type="entry name" value="ATP-dependent DNA helicase"/>
    <property type="match status" value="1"/>
</dbReference>
<dbReference type="STRING" id="1122938.SAMN05660772_01845"/>
<dbReference type="Gene3D" id="3.40.50.300">
    <property type="entry name" value="P-loop containing nucleotide triphosphate hydrolases"/>
    <property type="match status" value="2"/>
</dbReference>
<accession>A0A1W1UJX2</accession>
<dbReference type="GO" id="GO:0000723">
    <property type="term" value="P:telomere maintenance"/>
    <property type="evidence" value="ECO:0007669"/>
    <property type="project" value="InterPro"/>
</dbReference>
<protein>
    <submittedName>
        <fullName evidence="3">Helicase</fullName>
    </submittedName>
</protein>
<feature type="coiled-coil region" evidence="1">
    <location>
        <begin position="39"/>
        <end position="73"/>
    </location>
</feature>
<evidence type="ECO:0000313" key="3">
    <source>
        <dbReference type="EMBL" id="SMB81425.1"/>
    </source>
</evidence>
<evidence type="ECO:0000256" key="1">
    <source>
        <dbReference type="SAM" id="Coils"/>
    </source>
</evidence>
<dbReference type="InterPro" id="IPR010285">
    <property type="entry name" value="DNA_helicase_pif1-like_DEAD"/>
</dbReference>
<dbReference type="Proteomes" id="UP000192408">
    <property type="component" value="Unassembled WGS sequence"/>
</dbReference>
<dbReference type="Gene3D" id="2.30.30.940">
    <property type="match status" value="1"/>
</dbReference>
<dbReference type="EMBL" id="FWWV01000006">
    <property type="protein sequence ID" value="SMB81425.1"/>
    <property type="molecule type" value="Genomic_DNA"/>
</dbReference>
<keyword evidence="1" id="KW-0175">Coiled coil</keyword>
<dbReference type="Pfam" id="PF05970">
    <property type="entry name" value="PIF1"/>
    <property type="match status" value="1"/>
</dbReference>
<dbReference type="AlphaFoldDB" id="A0A1W1UJX2"/>
<keyword evidence="3" id="KW-0547">Nucleotide-binding</keyword>
<keyword evidence="3" id="KW-0347">Helicase</keyword>
<reference evidence="4" key="1">
    <citation type="submission" date="2017-04" db="EMBL/GenBank/DDBJ databases">
        <authorList>
            <person name="Varghese N."/>
            <person name="Submissions S."/>
        </authorList>
    </citation>
    <scope>NUCLEOTIDE SEQUENCE [LARGE SCALE GENOMIC DNA]</scope>
    <source>
        <strain evidence="4">DSM 23072</strain>
    </source>
</reference>
<proteinExistence type="predicted"/>
<keyword evidence="3" id="KW-0067">ATP-binding</keyword>
<dbReference type="InterPro" id="IPR027417">
    <property type="entry name" value="P-loop_NTPase"/>
</dbReference>
<sequence length="591" mass="67261">MEVIVSILVVLVVLAIIFAHSHISNQEKAQEGEDPNREREKYYTELKTLREEYEQLKEKIKKLDANNPELLTNSARKIPCRVISRNKKRLLNTKLSSPNASQVYVSDLSPLIPDEEDPATSQDTPLDGHNNEFKEALEKIVYGNNNLFVTGKAGTGKTTLLKTAKNAMDIIGKKSVVLSPTGVAAINANGSTIHSFFKLIFGPFLPDDHRLKYPLIHKTARVDESKIKLIQELDAIIIDEVSMVRSDIMDAVDTILRYYRKKPHELFGGVQMIFIGDLYQLPPVVDRTWRTVCSTAYTGEYFFYSGAVNRLEYDVIELEKVYRQQNDQEFTKMLNRLRVNKPTIQDYTTLTRKYSSEHRLLPPDGCITLCTHASTARNINSKRLESIKNKLYTFQAFIYGEYPHDGGYPADECIELKLGAQVMFTKNDRNRCYVNGTMGRVTDLSDHHIIVTTDRGISIDVPKERWDNIDYSIKDGEVVEDVIGYYEQYPLRLAFAITIHKSQGLTFSQIAVDAKDAFVPGQVYVALSRCRTLDGIIIKTPISPETIRTDNRVDVYINKQRALTSIKRKQSSIIRSVTQSTINPIAPRYMQ</sequence>
<dbReference type="CDD" id="cd18809">
    <property type="entry name" value="SF1_C_RecD"/>
    <property type="match status" value="1"/>
</dbReference>
<dbReference type="GO" id="GO:0003678">
    <property type="term" value="F:DNA helicase activity"/>
    <property type="evidence" value="ECO:0007669"/>
    <property type="project" value="InterPro"/>
</dbReference>
<dbReference type="GO" id="GO:0006281">
    <property type="term" value="P:DNA repair"/>
    <property type="evidence" value="ECO:0007669"/>
    <property type="project" value="InterPro"/>
</dbReference>
<evidence type="ECO:0000259" key="2">
    <source>
        <dbReference type="Pfam" id="PF05970"/>
    </source>
</evidence>
<dbReference type="PANTHER" id="PTHR47642:SF5">
    <property type="entry name" value="ATP-DEPENDENT DNA HELICASE"/>
    <property type="match status" value="1"/>
</dbReference>